<dbReference type="Pfam" id="PF19073">
    <property type="entry name" value="DUF5769"/>
    <property type="match status" value="1"/>
</dbReference>
<dbReference type="EMBL" id="MH046811">
    <property type="protein sequence ID" value="UFX99881.1"/>
    <property type="molecule type" value="Genomic_DNA"/>
</dbReference>
<protein>
    <submittedName>
        <fullName evidence="1">Uncharacterized protein</fullName>
    </submittedName>
</protein>
<reference evidence="1" key="1">
    <citation type="submission" date="2018-03" db="EMBL/GenBank/DDBJ databases">
        <title>Draft genome sequences of Megaviruse, new member of the family Mimiviridae isolated from water in Shanghai, China.</title>
        <authorList>
            <person name="Xia Y."/>
        </authorList>
    </citation>
    <scope>NUCLEOTIDE SEQUENCE</scope>
    <source>
        <strain evidence="1">SH</strain>
    </source>
</reference>
<organism evidence="1">
    <name type="scientific">Megavirus baoshan</name>
    <dbReference type="NCBI Taxonomy" id="2496520"/>
    <lineage>
        <taxon>Viruses</taxon>
        <taxon>Varidnaviria</taxon>
        <taxon>Bamfordvirae</taxon>
        <taxon>Nucleocytoviricota</taxon>
        <taxon>Megaviricetes</taxon>
        <taxon>Imitervirales</taxon>
        <taxon>Mimiviridae</taxon>
        <taxon>Megamimivirinae</taxon>
        <taxon>Megavirus</taxon>
        <taxon>Megavirus baoshanense</taxon>
    </lineage>
</organism>
<gene>
    <name evidence="1" type="ORF">Mb0879</name>
</gene>
<name>A0A8K1W9G0_9VIRU</name>
<evidence type="ECO:0000313" key="1">
    <source>
        <dbReference type="EMBL" id="UFX99881.1"/>
    </source>
</evidence>
<proteinExistence type="predicted"/>
<accession>A0A8K1W9G0</accession>
<dbReference type="InterPro" id="IPR043908">
    <property type="entry name" value="DUF5769"/>
</dbReference>
<sequence length="410" mass="47677">MSVTMSSLACAAYRSAVKTSKSMEISQLLTQTHGFIIDLDETRQEFVYRERRLMAREIFQQIKMFNDTYQDVLRYRFYITTDLETSNSNLGDEMLANLHKINYSLGKPVVYCQGGYYRDFIAGVKNFNDIDLKFPSIEFAELFVKYCITGPCVSKDASEGYTSGCISIELSNKEFEDIKLQLDLGYFHDPIHEYNQHFDMDVNMLVSTLDVDDPHFMDSLQVANPDCDLETVLDHCLNKSFVVFSQNGKTILEHEDVAMTAVYNEDGLITDVDFDFRILFHRPCIGMGSRGRKLKMRIDKMQKRGWIQLNAECKNPQCVLASGKLMADYNSFLERRNQERLKIKIQRLKNKQQQLQDSILMSMSRIPGYIPRKTVNRMSYESRVRGHKKDLLRKELVKAKKAAQRESRYR</sequence>